<dbReference type="Proteomes" id="UP001055429">
    <property type="component" value="Chromosome"/>
</dbReference>
<name>A0ABY4SJ32_9CAUL</name>
<dbReference type="EMBL" id="CP097649">
    <property type="protein sequence ID" value="URI14990.1"/>
    <property type="molecule type" value="Genomic_DNA"/>
</dbReference>
<reference evidence="2" key="1">
    <citation type="submission" date="2022-05" db="EMBL/GenBank/DDBJ databases">
        <title>Brevundimonas albigilva TT17 genome sequence.</title>
        <authorList>
            <person name="Lee K."/>
            <person name="Son H."/>
        </authorList>
    </citation>
    <scope>NUCLEOTIDE SEQUENCE</scope>
    <source>
        <strain evidence="2">TT17</strain>
    </source>
</reference>
<proteinExistence type="predicted"/>
<sequence length="413" mass="47388">MKNYGPCVAVRPRLDGTVRFRFEVRRNRPAGWPGSRPILVDGKDGMRLGNLTAAQEAQIEKAAEAMFRELCRLRAQEADAQTLKPPQIERSWSDLIELRRQHSNWQGLKPKSRQTYASTQKRIVDFLGWDPALQPSTVLESQIDKIFLQRIISPHRRKAAYLEVRRLLEKAVREGWRDPALTISYSARLPKPKLKTWSADDLRCAATQAITEGEYGLARMMFAQWEIGQRLQNVRLFRYGYQYVSGGFHYECVKTGREIRIGVINAQARRILDDAYEHGAYMFPYAATGKPFTGVELSKTFARVRKRLQGFDPKLQFRQLRHTVILELALAGCTVPEIATITGHELSSVHHTLKHYLRPHSEMADRAMEKRERRRLEQVTGIKGELIVEGVRSIYIGDLPDVERPILLSQEAA</sequence>
<accession>A0ABY4SJ32</accession>
<dbReference type="RefSeq" id="WP_250201777.1">
    <property type="nucleotide sequence ID" value="NZ_CP097649.1"/>
</dbReference>
<evidence type="ECO:0000313" key="2">
    <source>
        <dbReference type="EMBL" id="URI14990.1"/>
    </source>
</evidence>
<dbReference type="InterPro" id="IPR013762">
    <property type="entry name" value="Integrase-like_cat_sf"/>
</dbReference>
<evidence type="ECO:0000256" key="1">
    <source>
        <dbReference type="ARBA" id="ARBA00023172"/>
    </source>
</evidence>
<gene>
    <name evidence="2" type="ORF">M8231_14480</name>
</gene>
<evidence type="ECO:0008006" key="4">
    <source>
        <dbReference type="Google" id="ProtNLM"/>
    </source>
</evidence>
<keyword evidence="3" id="KW-1185">Reference proteome</keyword>
<keyword evidence="1" id="KW-0233">DNA recombination</keyword>
<organism evidence="2 3">
    <name type="scientific">Brevundimonas albigilva</name>
    <dbReference type="NCBI Taxonomy" id="1312364"/>
    <lineage>
        <taxon>Bacteria</taxon>
        <taxon>Pseudomonadati</taxon>
        <taxon>Pseudomonadota</taxon>
        <taxon>Alphaproteobacteria</taxon>
        <taxon>Caulobacterales</taxon>
        <taxon>Caulobacteraceae</taxon>
        <taxon>Brevundimonas</taxon>
    </lineage>
</organism>
<dbReference type="SUPFAM" id="SSF56349">
    <property type="entry name" value="DNA breaking-rejoining enzymes"/>
    <property type="match status" value="1"/>
</dbReference>
<evidence type="ECO:0000313" key="3">
    <source>
        <dbReference type="Proteomes" id="UP001055429"/>
    </source>
</evidence>
<dbReference type="InterPro" id="IPR011010">
    <property type="entry name" value="DNA_brk_join_enz"/>
</dbReference>
<protein>
    <recommendedName>
        <fullName evidence="4">Integrase</fullName>
    </recommendedName>
</protein>
<dbReference type="Gene3D" id="1.10.443.10">
    <property type="entry name" value="Intergrase catalytic core"/>
    <property type="match status" value="1"/>
</dbReference>